<keyword evidence="4" id="KW-0732">Signal</keyword>
<dbReference type="Proteomes" id="UP000694843">
    <property type="component" value="Unplaced"/>
</dbReference>
<feature type="chain" id="PRO_5034513377" evidence="4">
    <location>
        <begin position="20"/>
        <end position="150"/>
    </location>
</feature>
<evidence type="ECO:0000313" key="6">
    <source>
        <dbReference type="RefSeq" id="XP_018022120.1"/>
    </source>
</evidence>
<dbReference type="PROSITE" id="PS51257">
    <property type="entry name" value="PROKAR_LIPOPROTEIN"/>
    <property type="match status" value="1"/>
</dbReference>
<dbReference type="InterPro" id="IPR051217">
    <property type="entry name" value="Insect_Cuticle_Struc_Prot"/>
</dbReference>
<dbReference type="Pfam" id="PF00379">
    <property type="entry name" value="Chitin_bind_4"/>
    <property type="match status" value="1"/>
</dbReference>
<evidence type="ECO:0000256" key="1">
    <source>
        <dbReference type="ARBA" id="ARBA00022460"/>
    </source>
</evidence>
<protein>
    <submittedName>
        <fullName evidence="6">Cuticle protein 19-like</fullName>
    </submittedName>
</protein>
<feature type="signal peptide" evidence="4">
    <location>
        <begin position="1"/>
        <end position="19"/>
    </location>
</feature>
<evidence type="ECO:0000313" key="5">
    <source>
        <dbReference type="Proteomes" id="UP000694843"/>
    </source>
</evidence>
<sequence>MAAFKIALVLALAVACALADERPRYTAPAPRPSYEAPRPSYSAPRPAERSEEEYDEAKYEFEWKVDEDGNNFGQSESRDGDETKGSYVVDLPDGRRQTVTYSVDGDSGFVAEVSYEGEAQYQEESEEQRYEAPRPAYEAPRPSYQAPRRG</sequence>
<evidence type="ECO:0000256" key="4">
    <source>
        <dbReference type="SAM" id="SignalP"/>
    </source>
</evidence>
<dbReference type="OrthoDB" id="6347793at2759"/>
<dbReference type="AlphaFoldDB" id="A0A8B7P827"/>
<keyword evidence="5" id="KW-1185">Reference proteome</keyword>
<dbReference type="KEGG" id="hazt:108678260"/>
<dbReference type="PANTHER" id="PTHR12236:SF79">
    <property type="entry name" value="CUTICULAR PROTEIN 50CB-RELATED"/>
    <property type="match status" value="1"/>
</dbReference>
<dbReference type="PROSITE" id="PS51155">
    <property type="entry name" value="CHIT_BIND_RR_2"/>
    <property type="match status" value="1"/>
</dbReference>
<feature type="region of interest" description="Disordered" evidence="3">
    <location>
        <begin position="24"/>
        <end position="103"/>
    </location>
</feature>
<feature type="region of interest" description="Disordered" evidence="3">
    <location>
        <begin position="117"/>
        <end position="150"/>
    </location>
</feature>
<name>A0A8B7P827_HYAAZ</name>
<evidence type="ECO:0000256" key="2">
    <source>
        <dbReference type="PROSITE-ProRule" id="PRU00497"/>
    </source>
</evidence>
<gene>
    <name evidence="6" type="primary">LOC108678260</name>
</gene>
<feature type="compositionally biased region" description="Low complexity" evidence="3">
    <location>
        <begin position="133"/>
        <end position="142"/>
    </location>
</feature>
<feature type="compositionally biased region" description="Low complexity" evidence="3">
    <location>
        <begin position="35"/>
        <end position="45"/>
    </location>
</feature>
<feature type="compositionally biased region" description="Basic and acidic residues" evidence="3">
    <location>
        <begin position="56"/>
        <end position="67"/>
    </location>
</feature>
<dbReference type="InterPro" id="IPR000618">
    <property type="entry name" value="Insect_cuticle"/>
</dbReference>
<dbReference type="GO" id="GO:0042302">
    <property type="term" value="F:structural constituent of cuticle"/>
    <property type="evidence" value="ECO:0007669"/>
    <property type="project" value="UniProtKB-UniRule"/>
</dbReference>
<evidence type="ECO:0000256" key="3">
    <source>
        <dbReference type="SAM" id="MobiDB-lite"/>
    </source>
</evidence>
<dbReference type="GO" id="GO:0031012">
    <property type="term" value="C:extracellular matrix"/>
    <property type="evidence" value="ECO:0007669"/>
    <property type="project" value="TreeGrafter"/>
</dbReference>
<proteinExistence type="predicted"/>
<dbReference type="GeneID" id="108678260"/>
<dbReference type="RefSeq" id="XP_018022120.1">
    <property type="nucleotide sequence ID" value="XM_018166631.2"/>
</dbReference>
<dbReference type="GO" id="GO:0005615">
    <property type="term" value="C:extracellular space"/>
    <property type="evidence" value="ECO:0007669"/>
    <property type="project" value="TreeGrafter"/>
</dbReference>
<organism evidence="5 6">
    <name type="scientific">Hyalella azteca</name>
    <name type="common">Amphipod</name>
    <dbReference type="NCBI Taxonomy" id="294128"/>
    <lineage>
        <taxon>Eukaryota</taxon>
        <taxon>Metazoa</taxon>
        <taxon>Ecdysozoa</taxon>
        <taxon>Arthropoda</taxon>
        <taxon>Crustacea</taxon>
        <taxon>Multicrustacea</taxon>
        <taxon>Malacostraca</taxon>
        <taxon>Eumalacostraca</taxon>
        <taxon>Peracarida</taxon>
        <taxon>Amphipoda</taxon>
        <taxon>Senticaudata</taxon>
        <taxon>Talitrida</taxon>
        <taxon>Talitroidea</taxon>
        <taxon>Hyalellidae</taxon>
        <taxon>Hyalella</taxon>
    </lineage>
</organism>
<accession>A0A8B7P827</accession>
<keyword evidence="1 2" id="KW-0193">Cuticle</keyword>
<dbReference type="OMA" id="LAYHSHA"/>
<dbReference type="PANTHER" id="PTHR12236">
    <property type="entry name" value="STRUCTURAL CONTITUENT OF CUTICLE"/>
    <property type="match status" value="1"/>
</dbReference>
<reference evidence="6" key="1">
    <citation type="submission" date="2025-08" db="UniProtKB">
        <authorList>
            <consortium name="RefSeq"/>
        </authorList>
    </citation>
    <scope>IDENTIFICATION</scope>
    <source>
        <tissue evidence="6">Whole organism</tissue>
    </source>
</reference>